<dbReference type="InterPro" id="IPR044974">
    <property type="entry name" value="Disease_R_plants"/>
</dbReference>
<keyword evidence="1" id="KW-0433">Leucine-rich repeat</keyword>
<evidence type="ECO:0000259" key="3">
    <source>
        <dbReference type="SMART" id="SM00382"/>
    </source>
</evidence>
<protein>
    <recommendedName>
        <fullName evidence="3">AAA+ ATPase domain-containing protein</fullName>
    </recommendedName>
</protein>
<dbReference type="Gene3D" id="1.10.8.430">
    <property type="entry name" value="Helical domain of apoptotic protease-activating factors"/>
    <property type="match status" value="1"/>
</dbReference>
<dbReference type="AlphaFoldDB" id="A0A9I9CIW9"/>
<dbReference type="Pfam" id="PF00931">
    <property type="entry name" value="NB-ARC"/>
    <property type="match status" value="1"/>
</dbReference>
<dbReference type="Gene3D" id="3.40.50.300">
    <property type="entry name" value="P-loop containing nucleotide triphosphate hydrolases"/>
    <property type="match status" value="1"/>
</dbReference>
<dbReference type="InterPro" id="IPR003593">
    <property type="entry name" value="AAA+_ATPase"/>
</dbReference>
<dbReference type="InterPro" id="IPR042197">
    <property type="entry name" value="Apaf_helical"/>
</dbReference>
<evidence type="ECO:0000313" key="4">
    <source>
        <dbReference type="EnsemblPlants" id="MELO3C004303.2.1"/>
    </source>
</evidence>
<organism evidence="4">
    <name type="scientific">Cucumis melo</name>
    <name type="common">Muskmelon</name>
    <dbReference type="NCBI Taxonomy" id="3656"/>
    <lineage>
        <taxon>Eukaryota</taxon>
        <taxon>Viridiplantae</taxon>
        <taxon>Streptophyta</taxon>
        <taxon>Embryophyta</taxon>
        <taxon>Tracheophyta</taxon>
        <taxon>Spermatophyta</taxon>
        <taxon>Magnoliopsida</taxon>
        <taxon>eudicotyledons</taxon>
        <taxon>Gunneridae</taxon>
        <taxon>Pentapetalae</taxon>
        <taxon>rosids</taxon>
        <taxon>fabids</taxon>
        <taxon>Cucurbitales</taxon>
        <taxon>Cucurbitaceae</taxon>
        <taxon>Benincaseae</taxon>
        <taxon>Cucumis</taxon>
    </lineage>
</organism>
<dbReference type="Gramene" id="MELO3C004303.2.1">
    <property type="protein sequence ID" value="MELO3C004303.2.1"/>
    <property type="gene ID" value="MELO3C004303.2"/>
</dbReference>
<dbReference type="PRINTS" id="PR00364">
    <property type="entry name" value="DISEASERSIST"/>
</dbReference>
<evidence type="ECO:0000256" key="2">
    <source>
        <dbReference type="ARBA" id="ARBA00022737"/>
    </source>
</evidence>
<dbReference type="GO" id="GO:0043531">
    <property type="term" value="F:ADP binding"/>
    <property type="evidence" value="ECO:0007669"/>
    <property type="project" value="InterPro"/>
</dbReference>
<accession>A0A9I9CIW9</accession>
<dbReference type="InterPro" id="IPR027417">
    <property type="entry name" value="P-loop_NTPase"/>
</dbReference>
<dbReference type="SUPFAM" id="SSF46785">
    <property type="entry name" value="Winged helix' DNA-binding domain"/>
    <property type="match status" value="1"/>
</dbReference>
<dbReference type="Gene3D" id="3.80.10.10">
    <property type="entry name" value="Ribonuclease Inhibitor"/>
    <property type="match status" value="2"/>
</dbReference>
<evidence type="ECO:0000256" key="1">
    <source>
        <dbReference type="ARBA" id="ARBA00022614"/>
    </source>
</evidence>
<proteinExistence type="predicted"/>
<dbReference type="EnsemblPlants" id="MELO3C004303.2.1">
    <property type="protein sequence ID" value="MELO3C004303.2.1"/>
    <property type="gene ID" value="MELO3C004303.2"/>
</dbReference>
<name>A0A9I9CIW9_CUCME</name>
<sequence length="683" mass="77879">MKFRSHYLFKKGNKVGIYGIGGLGKTTLAKALYNKISSQFEGCCFLSNVRQASKQFNGLVQLQENLLYEILKDDLKFVNLDRGITIIRSRLHSKKVLIVLDDVDKLEQLEALVGGRDWFGQGSKIIVTTRNRHLLSSHGFDEMHNIRGLYQDKAIKLFSWHAFKESHPSSNYLGLVERATSYCKGHPLALVVLGSFLCTRDQTEWISILDEFENSLSNNIKDILQLSFDGLEDRVKDIFLDISCLLVGEEVNYVKNILSACHLNVDFGIIILMDLSLITVENGTVQMHDLIQQMGHKIVYGESPEPGKRSRLWLAQDIWEVFVNNSGTDTIKAIKLDLANPTRLHVDPQAFRSMKNLRVLIVQNARFSTKIKHLSDSLKWIKWHGFAHRSLPSCFITKSLVGLDMQHSFIKKFGKRLEDCERLKHVNLSYSSLLEQIPHFPAASNLEELHLSECTNLRKIDKSVFSLDKLTILNLDGCSNLKKLPTSYFMVRSLKHLKLSYCKKLERIPDLSLASNLESLYLEDCTNLRMIHESIGSLDKLVTLVLRRCFNLAKLPSHLHLKSLQYLGLSGCRKLENFPTIAENLKSIKLLDLDFTAIKEVPPSTGYLTQLSRLNINGCTNPISHPNTICLSRLYLLRSLENIFLRGCSRFEIVPHEWGQIIQPACSFSKMMETTSWSSEFPH</sequence>
<dbReference type="InterPro" id="IPR032675">
    <property type="entry name" value="LRR_dom_sf"/>
</dbReference>
<keyword evidence="2" id="KW-0677">Repeat</keyword>
<dbReference type="SMART" id="SM00382">
    <property type="entry name" value="AAA"/>
    <property type="match status" value="1"/>
</dbReference>
<dbReference type="SUPFAM" id="SSF52540">
    <property type="entry name" value="P-loop containing nucleoside triphosphate hydrolases"/>
    <property type="match status" value="1"/>
</dbReference>
<feature type="domain" description="AAA+ ATPase" evidence="3">
    <location>
        <begin position="11"/>
        <end position="149"/>
    </location>
</feature>
<dbReference type="InterPro" id="IPR058192">
    <property type="entry name" value="WHD_ROQ1-like"/>
</dbReference>
<dbReference type="GO" id="GO:0006952">
    <property type="term" value="P:defense response"/>
    <property type="evidence" value="ECO:0007669"/>
    <property type="project" value="InterPro"/>
</dbReference>
<dbReference type="PANTHER" id="PTHR11017:SF570">
    <property type="entry name" value="DISEASE RESISTANCE PROTEIN (TIR-NBS CLASS)-RELATED"/>
    <property type="match status" value="1"/>
</dbReference>
<dbReference type="SUPFAM" id="SSF52058">
    <property type="entry name" value="L domain-like"/>
    <property type="match status" value="1"/>
</dbReference>
<reference evidence="4" key="1">
    <citation type="submission" date="2023-03" db="UniProtKB">
        <authorList>
            <consortium name="EnsemblPlants"/>
        </authorList>
    </citation>
    <scope>IDENTIFICATION</scope>
</reference>
<dbReference type="PANTHER" id="PTHR11017">
    <property type="entry name" value="LEUCINE-RICH REPEAT-CONTAINING PROTEIN"/>
    <property type="match status" value="1"/>
</dbReference>
<dbReference type="Pfam" id="PF23282">
    <property type="entry name" value="WHD_ROQ1"/>
    <property type="match status" value="1"/>
</dbReference>
<dbReference type="InterPro" id="IPR002182">
    <property type="entry name" value="NB-ARC"/>
</dbReference>
<dbReference type="InterPro" id="IPR036390">
    <property type="entry name" value="WH_DNA-bd_sf"/>
</dbReference>